<evidence type="ECO:0000313" key="6">
    <source>
        <dbReference type="Proteomes" id="UP001220209"/>
    </source>
</evidence>
<dbReference type="Proteomes" id="UP001220209">
    <property type="component" value="Chromosome 3"/>
</dbReference>
<evidence type="ECO:0000313" key="1">
    <source>
        <dbReference type="EMBL" id="MBK1932556.1"/>
    </source>
</evidence>
<dbReference type="EMBL" id="CP090642">
    <property type="protein sequence ID" value="WFN22814.1"/>
    <property type="molecule type" value="Genomic_DNA"/>
</dbReference>
<reference evidence="2 5" key="2">
    <citation type="submission" date="2021-03" db="EMBL/GenBank/DDBJ databases">
        <title>Clinical course, treatment and visual outcome of an outbreak of Burkholderia contaminans endophthalmitis following cataract surgery.</title>
        <authorList>
            <person name="Lind C."/>
            <person name="Olsen K."/>
            <person name="Angelsen N.K."/>
            <person name="Krefting E.A."/>
            <person name="Fossen K."/>
            <person name="Gravningen K."/>
            <person name="Depoorter E."/>
            <person name="Vandamme P."/>
            <person name="Bertelsen G."/>
        </authorList>
    </citation>
    <scope>NUCLEOTIDE SEQUENCE [LARGE SCALE GENOMIC DNA]</scope>
    <source>
        <strain evidence="2 5">51242556</strain>
    </source>
</reference>
<dbReference type="AlphaFoldDB" id="A0AAP1V8V8"/>
<dbReference type="EMBL" id="JAGEMX010000010">
    <property type="protein sequence ID" value="MBO1833053.1"/>
    <property type="molecule type" value="Genomic_DNA"/>
</dbReference>
<gene>
    <name evidence="2" type="ORF">J4M89_27065</name>
    <name evidence="1" type="ORF">JIN94_21975</name>
    <name evidence="3" type="ORF">LXE91_33170</name>
</gene>
<evidence type="ECO:0000313" key="2">
    <source>
        <dbReference type="EMBL" id="MBO1833053.1"/>
    </source>
</evidence>
<accession>A0AAP1V8V8</accession>
<dbReference type="RefSeq" id="WP_135370801.1">
    <property type="nucleotide sequence ID" value="NZ_AP018359.1"/>
</dbReference>
<dbReference type="Proteomes" id="UP000664048">
    <property type="component" value="Unassembled WGS sequence"/>
</dbReference>
<dbReference type="Proteomes" id="UP000611459">
    <property type="component" value="Unassembled WGS sequence"/>
</dbReference>
<protein>
    <submittedName>
        <fullName evidence="1">Uncharacterized protein</fullName>
    </submittedName>
</protein>
<proteinExistence type="predicted"/>
<reference evidence="3 6" key="3">
    <citation type="submission" date="2021-12" db="EMBL/GenBank/DDBJ databases">
        <title>Genomic and phenotypic characterization of three Burkholderia contaminans isolates recovered from different sources.</title>
        <authorList>
            <person name="Lopez De Volder A."/>
            <person name="Fan Y."/>
            <person name="Nunvar J."/>
            <person name="Herrera T."/>
            <person name="Timp W."/>
            <person name="Degrossi J."/>
        </authorList>
    </citation>
    <scope>NUCLEOTIDE SEQUENCE [LARGE SCALE GENOMIC DNA]</scope>
    <source>
        <strain evidence="3 6">LMG 23361</strain>
    </source>
</reference>
<dbReference type="GeneID" id="93195401"/>
<reference evidence="1" key="1">
    <citation type="submission" date="2021-01" db="EMBL/GenBank/DDBJ databases">
        <title>Outbreak of Burkholderia contaminns endophthalmitis traced to a clinical ventilation system.</title>
        <authorList>
            <person name="Lipuma J."/>
            <person name="Spilker T."/>
            <person name="Kratholm J."/>
        </authorList>
    </citation>
    <scope>NUCLEOTIDE SEQUENCE</scope>
    <source>
        <strain evidence="1">HI4954</strain>
    </source>
</reference>
<keyword evidence="5" id="KW-1185">Reference proteome</keyword>
<dbReference type="EMBL" id="JAENIB010000009">
    <property type="protein sequence ID" value="MBK1932556.1"/>
    <property type="molecule type" value="Genomic_DNA"/>
</dbReference>
<sequence length="64" mass="7141">MRATKRAAASGLNGGAMHARKVRRSAAVNFRYSRRTKKITARNNRIIGTYLDGESLILIAHESR</sequence>
<name>A0AAP1V8V8_9BURK</name>
<organism evidence="1 4">
    <name type="scientific">Burkholderia contaminans</name>
    <dbReference type="NCBI Taxonomy" id="488447"/>
    <lineage>
        <taxon>Bacteria</taxon>
        <taxon>Pseudomonadati</taxon>
        <taxon>Pseudomonadota</taxon>
        <taxon>Betaproteobacteria</taxon>
        <taxon>Burkholderiales</taxon>
        <taxon>Burkholderiaceae</taxon>
        <taxon>Burkholderia</taxon>
        <taxon>Burkholderia cepacia complex</taxon>
    </lineage>
</organism>
<evidence type="ECO:0000313" key="3">
    <source>
        <dbReference type="EMBL" id="WFN22814.1"/>
    </source>
</evidence>
<evidence type="ECO:0000313" key="4">
    <source>
        <dbReference type="Proteomes" id="UP000611459"/>
    </source>
</evidence>
<evidence type="ECO:0000313" key="5">
    <source>
        <dbReference type="Proteomes" id="UP000664048"/>
    </source>
</evidence>